<reference evidence="2" key="1">
    <citation type="submission" date="2020-03" db="EMBL/GenBank/DDBJ databases">
        <title>A high-quality chromosome-level genome assembly of a woody plant with both climbing and erect habits, Rhamnella rubrinervis.</title>
        <authorList>
            <person name="Lu Z."/>
            <person name="Yang Y."/>
            <person name="Zhu X."/>
            <person name="Sun Y."/>
        </authorList>
    </citation>
    <scope>NUCLEOTIDE SEQUENCE</scope>
    <source>
        <strain evidence="2">BYM</strain>
        <tissue evidence="2">Leaf</tissue>
    </source>
</reference>
<proteinExistence type="predicted"/>
<evidence type="ECO:0000313" key="2">
    <source>
        <dbReference type="EMBL" id="KAF3445991.1"/>
    </source>
</evidence>
<feature type="region of interest" description="Disordered" evidence="1">
    <location>
        <begin position="1"/>
        <end position="45"/>
    </location>
</feature>
<sequence>MVGKIICSSGEASDAKRRYEPPKKSLKDDPIILSDSEEVEDTLSFKEGEPLPAWFTSEEDYKKEREEMLKYEATKKKLKGDSEDMDFKMSYASMNEKDYQDFDDDEDEDPKTPPHYHSDEFYEDSLSEE</sequence>
<dbReference type="Proteomes" id="UP000796880">
    <property type="component" value="Unassembled WGS sequence"/>
</dbReference>
<organism evidence="2 3">
    <name type="scientific">Rhamnella rubrinervis</name>
    <dbReference type="NCBI Taxonomy" id="2594499"/>
    <lineage>
        <taxon>Eukaryota</taxon>
        <taxon>Viridiplantae</taxon>
        <taxon>Streptophyta</taxon>
        <taxon>Embryophyta</taxon>
        <taxon>Tracheophyta</taxon>
        <taxon>Spermatophyta</taxon>
        <taxon>Magnoliopsida</taxon>
        <taxon>eudicotyledons</taxon>
        <taxon>Gunneridae</taxon>
        <taxon>Pentapetalae</taxon>
        <taxon>rosids</taxon>
        <taxon>fabids</taxon>
        <taxon>Rosales</taxon>
        <taxon>Rhamnaceae</taxon>
        <taxon>rhamnoid group</taxon>
        <taxon>Rhamneae</taxon>
        <taxon>Rhamnella</taxon>
    </lineage>
</organism>
<keyword evidence="3" id="KW-1185">Reference proteome</keyword>
<name>A0A8K0H5B4_9ROSA</name>
<feature type="compositionally biased region" description="Basic and acidic residues" evidence="1">
    <location>
        <begin position="13"/>
        <end position="30"/>
    </location>
</feature>
<comment type="caution">
    <text evidence="2">The sequence shown here is derived from an EMBL/GenBank/DDBJ whole genome shotgun (WGS) entry which is preliminary data.</text>
</comment>
<dbReference type="AlphaFoldDB" id="A0A8K0H5B4"/>
<gene>
    <name evidence="2" type="ORF">FNV43_RR11169</name>
</gene>
<protein>
    <submittedName>
        <fullName evidence="2">Uncharacterized protein</fullName>
    </submittedName>
</protein>
<accession>A0A8K0H5B4</accession>
<feature type="compositionally biased region" description="Basic and acidic residues" evidence="1">
    <location>
        <begin position="110"/>
        <end position="120"/>
    </location>
</feature>
<feature type="region of interest" description="Disordered" evidence="1">
    <location>
        <begin position="85"/>
        <end position="129"/>
    </location>
</feature>
<evidence type="ECO:0000256" key="1">
    <source>
        <dbReference type="SAM" id="MobiDB-lite"/>
    </source>
</evidence>
<evidence type="ECO:0000313" key="3">
    <source>
        <dbReference type="Proteomes" id="UP000796880"/>
    </source>
</evidence>
<dbReference type="EMBL" id="VOIH02000005">
    <property type="protein sequence ID" value="KAF3445991.1"/>
    <property type="molecule type" value="Genomic_DNA"/>
</dbReference>